<comment type="function">
    <text evidence="1">Stereospecific condensation of phosphoenolpyruvate (PEP) and D-erythrose-4-phosphate (E4P) giving rise to 3-deoxy-D-arabino-heptulosonate-7-phosphate (DAHP).</text>
</comment>
<organism evidence="10 11">
    <name type="scientific">Smittium megazygosporum</name>
    <dbReference type="NCBI Taxonomy" id="133381"/>
    <lineage>
        <taxon>Eukaryota</taxon>
        <taxon>Fungi</taxon>
        <taxon>Fungi incertae sedis</taxon>
        <taxon>Zoopagomycota</taxon>
        <taxon>Kickxellomycotina</taxon>
        <taxon>Harpellomycetes</taxon>
        <taxon>Harpellales</taxon>
        <taxon>Legeriomycetaceae</taxon>
        <taxon>Smittium</taxon>
    </lineage>
</organism>
<evidence type="ECO:0000256" key="6">
    <source>
        <dbReference type="ARBA" id="ARBA00023141"/>
    </source>
</evidence>
<name>A0A2T9Z7I6_9FUNG</name>
<evidence type="ECO:0000256" key="4">
    <source>
        <dbReference type="ARBA" id="ARBA00022605"/>
    </source>
</evidence>
<dbReference type="STRING" id="133381.A0A2T9Z7I6"/>
<keyword evidence="5 8" id="KW-0808">Transferase</keyword>
<gene>
    <name evidence="10" type="ORF">BB560_005056</name>
</gene>
<dbReference type="GO" id="GO:0005737">
    <property type="term" value="C:cytoplasm"/>
    <property type="evidence" value="ECO:0007669"/>
    <property type="project" value="TreeGrafter"/>
</dbReference>
<evidence type="ECO:0000256" key="7">
    <source>
        <dbReference type="ARBA" id="ARBA00047508"/>
    </source>
</evidence>
<keyword evidence="4 8" id="KW-0028">Amino-acid biosynthesis</keyword>
<keyword evidence="11" id="KW-1185">Reference proteome</keyword>
<dbReference type="InterPro" id="IPR006219">
    <property type="entry name" value="DAHP_synth_1"/>
</dbReference>
<keyword evidence="6 8" id="KW-0057">Aromatic amino acid biosynthesis</keyword>
<evidence type="ECO:0000259" key="9">
    <source>
        <dbReference type="Pfam" id="PF00793"/>
    </source>
</evidence>
<comment type="pathway">
    <text evidence="2">Metabolic intermediate biosynthesis; chorismate biosynthesis; chorismate from D-erythrose 4-phosphate and phosphoenolpyruvate: step 1/7.</text>
</comment>
<comment type="catalytic activity">
    <reaction evidence="7 8">
        <text>D-erythrose 4-phosphate + phosphoenolpyruvate + H2O = 7-phospho-2-dehydro-3-deoxy-D-arabino-heptonate + phosphate</text>
        <dbReference type="Rhea" id="RHEA:14717"/>
        <dbReference type="ChEBI" id="CHEBI:15377"/>
        <dbReference type="ChEBI" id="CHEBI:16897"/>
        <dbReference type="ChEBI" id="CHEBI:43474"/>
        <dbReference type="ChEBI" id="CHEBI:58394"/>
        <dbReference type="ChEBI" id="CHEBI:58702"/>
        <dbReference type="EC" id="2.5.1.54"/>
    </reaction>
</comment>
<evidence type="ECO:0000256" key="8">
    <source>
        <dbReference type="PIRNR" id="PIRNR001361"/>
    </source>
</evidence>
<dbReference type="FunFam" id="3.20.20.70:FF:000005">
    <property type="entry name" value="Phospho-2-dehydro-3-deoxyheptonate aldolase"/>
    <property type="match status" value="1"/>
</dbReference>
<accession>A0A2T9Z7I6</accession>
<comment type="caution">
    <text evidence="10">The sequence shown here is derived from an EMBL/GenBank/DDBJ whole genome shotgun (WGS) entry which is preliminary data.</text>
</comment>
<evidence type="ECO:0000256" key="1">
    <source>
        <dbReference type="ARBA" id="ARBA00003726"/>
    </source>
</evidence>
<dbReference type="GO" id="GO:0008652">
    <property type="term" value="P:amino acid biosynthetic process"/>
    <property type="evidence" value="ECO:0007669"/>
    <property type="project" value="UniProtKB-KW"/>
</dbReference>
<dbReference type="OrthoDB" id="4699125at2759"/>
<evidence type="ECO:0000256" key="2">
    <source>
        <dbReference type="ARBA" id="ARBA00004688"/>
    </source>
</evidence>
<protein>
    <recommendedName>
        <fullName evidence="8">Phospho-2-dehydro-3-deoxyheptonate aldolase</fullName>
        <ecNumber evidence="8">2.5.1.54</ecNumber>
    </recommendedName>
</protein>
<dbReference type="NCBIfam" id="TIGR00034">
    <property type="entry name" value="aroFGH"/>
    <property type="match status" value="1"/>
</dbReference>
<feature type="domain" description="DAHP synthetase I/KDSA" evidence="9">
    <location>
        <begin position="44"/>
        <end position="351"/>
    </location>
</feature>
<reference evidence="10 11" key="1">
    <citation type="journal article" date="2018" name="MBio">
        <title>Comparative Genomics Reveals the Core Gene Toolbox for the Fungus-Insect Symbiosis.</title>
        <authorList>
            <person name="Wang Y."/>
            <person name="Stata M."/>
            <person name="Wang W."/>
            <person name="Stajich J.E."/>
            <person name="White M.M."/>
            <person name="Moncalvo J.M."/>
        </authorList>
    </citation>
    <scope>NUCLEOTIDE SEQUENCE [LARGE SCALE GENOMIC DNA]</scope>
    <source>
        <strain evidence="10 11">SC-DP-2</strain>
    </source>
</reference>
<dbReference type="EC" id="2.5.1.54" evidence="8"/>
<evidence type="ECO:0000313" key="11">
    <source>
        <dbReference type="Proteomes" id="UP000245609"/>
    </source>
</evidence>
<dbReference type="EMBL" id="MBFS01001905">
    <property type="protein sequence ID" value="PVV00558.1"/>
    <property type="molecule type" value="Genomic_DNA"/>
</dbReference>
<proteinExistence type="inferred from homology"/>
<dbReference type="Proteomes" id="UP000245609">
    <property type="component" value="Unassembled WGS sequence"/>
</dbReference>
<dbReference type="InterPro" id="IPR013785">
    <property type="entry name" value="Aldolase_TIM"/>
</dbReference>
<evidence type="ECO:0000256" key="5">
    <source>
        <dbReference type="ARBA" id="ARBA00022679"/>
    </source>
</evidence>
<comment type="similarity">
    <text evidence="3 8">Belongs to the class-I DAHP synthase family.</text>
</comment>
<dbReference type="PIRSF" id="PIRSF001361">
    <property type="entry name" value="DAHP_synthase"/>
    <property type="match status" value="1"/>
</dbReference>
<evidence type="ECO:0000256" key="3">
    <source>
        <dbReference type="ARBA" id="ARBA00007985"/>
    </source>
</evidence>
<dbReference type="SUPFAM" id="SSF51569">
    <property type="entry name" value="Aldolase"/>
    <property type="match status" value="1"/>
</dbReference>
<dbReference type="GO" id="GO:0003849">
    <property type="term" value="F:3-deoxy-7-phosphoheptulonate synthase activity"/>
    <property type="evidence" value="ECO:0007669"/>
    <property type="project" value="UniProtKB-EC"/>
</dbReference>
<dbReference type="Gene3D" id="3.20.20.70">
    <property type="entry name" value="Aldolase class I"/>
    <property type="match status" value="1"/>
</dbReference>
<dbReference type="NCBIfam" id="NF009395">
    <property type="entry name" value="PRK12755.1"/>
    <property type="match status" value="1"/>
</dbReference>
<dbReference type="PANTHER" id="PTHR21225">
    <property type="entry name" value="PHOSPHO-2-DEHYDRO-3-DEOXYHEPTONATE ALDOLASE DAHP SYNTHETASE"/>
    <property type="match status" value="1"/>
</dbReference>
<dbReference type="GO" id="GO:0009073">
    <property type="term" value="P:aromatic amino acid family biosynthetic process"/>
    <property type="evidence" value="ECO:0007669"/>
    <property type="project" value="UniProtKB-KW"/>
</dbReference>
<evidence type="ECO:0000313" key="10">
    <source>
        <dbReference type="EMBL" id="PVV00558.1"/>
    </source>
</evidence>
<dbReference type="AlphaFoldDB" id="A0A2T9Z7I6"/>
<dbReference type="Pfam" id="PF00793">
    <property type="entry name" value="DAHP_synth_1"/>
    <property type="match status" value="1"/>
</dbReference>
<dbReference type="PANTHER" id="PTHR21225:SF12">
    <property type="entry name" value="PHOSPHO-2-DEHYDRO-3-DEOXYHEPTONATE ALDOLASE, TYROSINE-INHIBITED"/>
    <property type="match status" value="1"/>
</dbReference>
<sequence>MGETTLNGMDDVLVEGYDPLIPPQILQIEYPLSQTSKLVVRNGRTDCVDVITKKDDRLLVIVGPCSIHDPKVALEYAKLLLEAKVKHEKELLILMRVYFEKPRTTVGWKGLINDPNLNNTNDINIGLRKARQLLCSITDMGLPAACELLDTISPQFLGDQFSWGAIGARTTESQLHRELASGVSFPVGFKNGTDGNVNIAIDAIKAAEHQHHFLGVTKMGLAAIAKTRGNPNCHIILRGGSDGPNFDSDSVASASNHLKKSKLSSSIMIDFSHGNSRKNHLNQISVCDDVASQISNGNSDIVGVMIESHLFEGRQDLPKVTEENKNSILESLKYGVSVTDACVSWDQTVSMLDVLAKAVIDRRSSTKSSS</sequence>
<dbReference type="InterPro" id="IPR006218">
    <property type="entry name" value="DAHP1/KDSA"/>
</dbReference>